<organism evidence="1 2">
    <name type="scientific">Arctium lappa</name>
    <name type="common">Greater burdock</name>
    <name type="synonym">Lappa major</name>
    <dbReference type="NCBI Taxonomy" id="4217"/>
    <lineage>
        <taxon>Eukaryota</taxon>
        <taxon>Viridiplantae</taxon>
        <taxon>Streptophyta</taxon>
        <taxon>Embryophyta</taxon>
        <taxon>Tracheophyta</taxon>
        <taxon>Spermatophyta</taxon>
        <taxon>Magnoliopsida</taxon>
        <taxon>eudicotyledons</taxon>
        <taxon>Gunneridae</taxon>
        <taxon>Pentapetalae</taxon>
        <taxon>asterids</taxon>
        <taxon>campanulids</taxon>
        <taxon>Asterales</taxon>
        <taxon>Asteraceae</taxon>
        <taxon>Carduoideae</taxon>
        <taxon>Cardueae</taxon>
        <taxon>Arctiinae</taxon>
        <taxon>Arctium</taxon>
    </lineage>
</organism>
<keyword evidence="2" id="KW-1185">Reference proteome</keyword>
<reference evidence="2" key="1">
    <citation type="journal article" date="2022" name="Mol. Ecol. Resour.">
        <title>The genomes of chicory, endive, great burdock and yacon provide insights into Asteraceae palaeo-polyploidization history and plant inulin production.</title>
        <authorList>
            <person name="Fan W."/>
            <person name="Wang S."/>
            <person name="Wang H."/>
            <person name="Wang A."/>
            <person name="Jiang F."/>
            <person name="Liu H."/>
            <person name="Zhao H."/>
            <person name="Xu D."/>
            <person name="Zhang Y."/>
        </authorList>
    </citation>
    <scope>NUCLEOTIDE SEQUENCE [LARGE SCALE GENOMIC DNA]</scope>
    <source>
        <strain evidence="2">cv. Niubang</strain>
    </source>
</reference>
<comment type="caution">
    <text evidence="1">The sequence shown here is derived from an EMBL/GenBank/DDBJ whole genome shotgun (WGS) entry which is preliminary data.</text>
</comment>
<gene>
    <name evidence="1" type="ORF">L6452_18038</name>
</gene>
<proteinExistence type="predicted"/>
<dbReference type="Proteomes" id="UP001055879">
    <property type="component" value="Linkage Group LG05"/>
</dbReference>
<reference evidence="1 2" key="2">
    <citation type="journal article" date="2022" name="Mol. Ecol. Resour.">
        <title>The genomes of chicory, endive, great burdock and yacon provide insights into Asteraceae paleo-polyploidization history and plant inulin production.</title>
        <authorList>
            <person name="Fan W."/>
            <person name="Wang S."/>
            <person name="Wang H."/>
            <person name="Wang A."/>
            <person name="Jiang F."/>
            <person name="Liu H."/>
            <person name="Zhao H."/>
            <person name="Xu D."/>
            <person name="Zhang Y."/>
        </authorList>
    </citation>
    <scope>NUCLEOTIDE SEQUENCE [LARGE SCALE GENOMIC DNA]</scope>
    <source>
        <strain evidence="2">cv. Niubang</strain>
    </source>
</reference>
<name>A0ACB9C521_ARCLA</name>
<accession>A0ACB9C521</accession>
<sequence length="307" mass="35275">MILTQFNRHIKTFQCDLGGEFDNHAFKDFAQQHDLLFQFSCPQTSSQNGRAERMIRRLNDIIRALLIHAHLPPTFWVEALHTAAYLHNILPTKRLNFFTPTFALYLRHPTYDHLRVFGCACYPNSSATQPHKLHTRSVRCIFLGYPPDFRGYRCFDPTMGKVTISRHVTFDENTFPYTIPTPNTNYNFLDDLPHDFTFTSPFLDPHPNRPSLPHIRPLLFNSPIPVVPDHRPRYPHQIHQPLSLPSIPTVPFQAASSASSTPTDNNTHPMTTRSKAKHTLLSTTISPVPTSYSKAFTDPHWLHAMQT</sequence>
<dbReference type="EMBL" id="CM042051">
    <property type="protein sequence ID" value="KAI3729381.1"/>
    <property type="molecule type" value="Genomic_DNA"/>
</dbReference>
<protein>
    <submittedName>
        <fullName evidence="1">Uncharacterized protein</fullName>
    </submittedName>
</protein>
<evidence type="ECO:0000313" key="2">
    <source>
        <dbReference type="Proteomes" id="UP001055879"/>
    </source>
</evidence>
<evidence type="ECO:0000313" key="1">
    <source>
        <dbReference type="EMBL" id="KAI3729381.1"/>
    </source>
</evidence>